<dbReference type="Pfam" id="PF00931">
    <property type="entry name" value="NB-ARC"/>
    <property type="match status" value="1"/>
</dbReference>
<evidence type="ECO:0000313" key="2">
    <source>
        <dbReference type="EMBL" id="KAK9015021.1"/>
    </source>
</evidence>
<protein>
    <recommendedName>
        <fullName evidence="1">NB-ARC domain-containing protein</fullName>
    </recommendedName>
</protein>
<dbReference type="SUPFAM" id="SSF52540">
    <property type="entry name" value="P-loop containing nucleoside triphosphate hydrolases"/>
    <property type="match status" value="1"/>
</dbReference>
<dbReference type="EMBL" id="JBBPBN010000021">
    <property type="protein sequence ID" value="KAK9015021.1"/>
    <property type="molecule type" value="Genomic_DNA"/>
</dbReference>
<reference evidence="2 3" key="1">
    <citation type="journal article" date="2024" name="G3 (Bethesda)">
        <title>Genome assembly of Hibiscus sabdariffa L. provides insights into metabolisms of medicinal natural products.</title>
        <authorList>
            <person name="Kim T."/>
        </authorList>
    </citation>
    <scope>NUCLEOTIDE SEQUENCE [LARGE SCALE GENOMIC DNA]</scope>
    <source>
        <strain evidence="2">TK-2024</strain>
        <tissue evidence="2">Old leaves</tissue>
    </source>
</reference>
<keyword evidence="3" id="KW-1185">Reference proteome</keyword>
<accession>A0ABR2RQA7</accession>
<evidence type="ECO:0000313" key="3">
    <source>
        <dbReference type="Proteomes" id="UP001396334"/>
    </source>
</evidence>
<dbReference type="PANTHER" id="PTHR23155">
    <property type="entry name" value="DISEASE RESISTANCE PROTEIN RP"/>
    <property type="match status" value="1"/>
</dbReference>
<proteinExistence type="predicted"/>
<evidence type="ECO:0000259" key="1">
    <source>
        <dbReference type="Pfam" id="PF00931"/>
    </source>
</evidence>
<comment type="caution">
    <text evidence="2">The sequence shown here is derived from an EMBL/GenBank/DDBJ whole genome shotgun (WGS) entry which is preliminary data.</text>
</comment>
<dbReference type="Gene3D" id="3.40.50.300">
    <property type="entry name" value="P-loop containing nucleotide triphosphate hydrolases"/>
    <property type="match status" value="1"/>
</dbReference>
<dbReference type="InterPro" id="IPR044974">
    <property type="entry name" value="Disease_R_plants"/>
</dbReference>
<dbReference type="InterPro" id="IPR027417">
    <property type="entry name" value="P-loop_NTPase"/>
</dbReference>
<sequence>MILEKKDEGVAKLLHDELGKKKCLVVLDDIWDNAWEALSPGFPTEANSKFMITTRRKSLAHGFIHEPRYLNDVESWELFTKTAIPTRIIHSNPAPAGKSSSLSHLEFT</sequence>
<organism evidence="2 3">
    <name type="scientific">Hibiscus sabdariffa</name>
    <name type="common">roselle</name>
    <dbReference type="NCBI Taxonomy" id="183260"/>
    <lineage>
        <taxon>Eukaryota</taxon>
        <taxon>Viridiplantae</taxon>
        <taxon>Streptophyta</taxon>
        <taxon>Embryophyta</taxon>
        <taxon>Tracheophyta</taxon>
        <taxon>Spermatophyta</taxon>
        <taxon>Magnoliopsida</taxon>
        <taxon>eudicotyledons</taxon>
        <taxon>Gunneridae</taxon>
        <taxon>Pentapetalae</taxon>
        <taxon>rosids</taxon>
        <taxon>malvids</taxon>
        <taxon>Malvales</taxon>
        <taxon>Malvaceae</taxon>
        <taxon>Malvoideae</taxon>
        <taxon>Hibiscus</taxon>
    </lineage>
</organism>
<name>A0ABR2RQA7_9ROSI</name>
<gene>
    <name evidence="2" type="ORF">V6N11_006151</name>
</gene>
<dbReference type="Proteomes" id="UP001396334">
    <property type="component" value="Unassembled WGS sequence"/>
</dbReference>
<dbReference type="InterPro" id="IPR002182">
    <property type="entry name" value="NB-ARC"/>
</dbReference>
<feature type="domain" description="NB-ARC" evidence="1">
    <location>
        <begin position="5"/>
        <end position="86"/>
    </location>
</feature>
<dbReference type="PANTHER" id="PTHR23155:SF1185">
    <property type="entry name" value="DISEASE RESISTANCE RPP8-LIKE PROTEIN 3-RELATED"/>
    <property type="match status" value="1"/>
</dbReference>